<dbReference type="PANTHER" id="PTHR42923">
    <property type="entry name" value="PROTOPORPHYRINOGEN OXIDASE"/>
    <property type="match status" value="1"/>
</dbReference>
<dbReference type="PROSITE" id="PS51318">
    <property type="entry name" value="TAT"/>
    <property type="match status" value="1"/>
</dbReference>
<dbReference type="PANTHER" id="PTHR42923:SF46">
    <property type="entry name" value="AMINE OXIDASE"/>
    <property type="match status" value="1"/>
</dbReference>
<dbReference type="InterPro" id="IPR002937">
    <property type="entry name" value="Amino_oxidase"/>
</dbReference>
<dbReference type="AlphaFoldDB" id="A0A7K0E153"/>
<name>A0A7K0E153_9NOCA</name>
<feature type="domain" description="Amine oxidase" evidence="1">
    <location>
        <begin position="50"/>
        <end position="537"/>
    </location>
</feature>
<keyword evidence="2" id="KW-0560">Oxidoreductase</keyword>
<accession>A0A7K0E153</accession>
<comment type="caution">
    <text evidence="2">The sequence shown here is derived from an EMBL/GenBank/DDBJ whole genome shotgun (WGS) entry which is preliminary data.</text>
</comment>
<dbReference type="Pfam" id="PF01593">
    <property type="entry name" value="Amino_oxidase"/>
    <property type="match status" value="1"/>
</dbReference>
<evidence type="ECO:0000313" key="3">
    <source>
        <dbReference type="Proteomes" id="UP000431401"/>
    </source>
</evidence>
<reference evidence="2 3" key="1">
    <citation type="submission" date="2019-10" db="EMBL/GenBank/DDBJ databases">
        <title>Nocardia macrotermitis sp. nov. and Nocardia aurantia sp. nov., isolated from the gut of fungus growing-termite Macrotermes natalensis.</title>
        <authorList>
            <person name="Benndorf R."/>
            <person name="Schwitalla J."/>
            <person name="Martin K."/>
            <person name="De Beer W."/>
            <person name="Kaster A.-K."/>
            <person name="Vollmers J."/>
            <person name="Poulsen M."/>
            <person name="Beemelmanns C."/>
        </authorList>
    </citation>
    <scope>NUCLEOTIDE SEQUENCE [LARGE SCALE GENOMIC DNA]</scope>
    <source>
        <strain evidence="2 3">RB56</strain>
    </source>
</reference>
<dbReference type="EC" id="1.4.99.-" evidence="2"/>
<dbReference type="GO" id="GO:0016491">
    <property type="term" value="F:oxidoreductase activity"/>
    <property type="evidence" value="ECO:0007669"/>
    <property type="project" value="UniProtKB-KW"/>
</dbReference>
<dbReference type="Proteomes" id="UP000431401">
    <property type="component" value="Unassembled WGS sequence"/>
</dbReference>
<dbReference type="SUPFAM" id="SSF51905">
    <property type="entry name" value="FAD/NAD(P)-binding domain"/>
    <property type="match status" value="1"/>
</dbReference>
<protein>
    <submittedName>
        <fullName evidence="2">D-amino acid dehydrogenase</fullName>
        <ecNumber evidence="2">1.4.99.-</ecNumber>
    </submittedName>
</protein>
<dbReference type="InterPro" id="IPR006311">
    <property type="entry name" value="TAT_signal"/>
</dbReference>
<proteinExistence type="predicted"/>
<dbReference type="OrthoDB" id="8845488at2"/>
<keyword evidence="3" id="KW-1185">Reference proteome</keyword>
<evidence type="ECO:0000313" key="2">
    <source>
        <dbReference type="EMBL" id="MQY31507.1"/>
    </source>
</evidence>
<sequence>MARQLGTVSRRALLRGAVAAGISTTGAVAARPIRAAADPVQRVAVFGGGVAGLTAAHELAERGFEVTLYERRALGGKARSIAVPGSGRDGRPDLPGEHGFRFFPGFYRHIPDTMRRIPFPGNANGVWDNLVAAPEARFARTGSEDTIVPMGRAGKPWATVDDFRQTVGSVISTSMRIPMSDAAYFANRLLVFNTSCDARRFGEWENLAWRDFVGARGRSTEFRVLLSRTLTTLLVAAKDDLASTRTIGAMGEQFLGNPLEIGNDGPLDRVLNGPTSEAWIDPWVARLRDLGVRFETAEVRGLDVDGHRISGARLADGRSVDADHYVLAVPVEVARHLWTPEILAVRPELAAMDRLTVDWMTGIQFYLRRPAAIARGHTAYIDSPWSLTSIAQNQFWPRTPLPGRGDGSVLDCLSVDISNWNTPGILSGKTAKQCTAQEISREVWAQLQAHLKGHAELRDDDLHSWFLDSGISWDAAGNSANADPLLINTVGSWAARPVTHGALENLFLAGDYVRTGVDLATMEGACEAARTAVNALLDVAGSNAERCRVFSLYRAVELEPMRQLDTARYAAGQPNMFDVPV</sequence>
<evidence type="ECO:0000259" key="1">
    <source>
        <dbReference type="Pfam" id="PF01593"/>
    </source>
</evidence>
<organism evidence="2 3">
    <name type="scientific">Nocardia aurantia</name>
    <dbReference type="NCBI Taxonomy" id="2585199"/>
    <lineage>
        <taxon>Bacteria</taxon>
        <taxon>Bacillati</taxon>
        <taxon>Actinomycetota</taxon>
        <taxon>Actinomycetes</taxon>
        <taxon>Mycobacteriales</taxon>
        <taxon>Nocardiaceae</taxon>
        <taxon>Nocardia</taxon>
    </lineage>
</organism>
<gene>
    <name evidence="2" type="primary">dadA_1</name>
    <name evidence="2" type="ORF">NRB56_71160</name>
</gene>
<dbReference type="EMBL" id="WEGI01000020">
    <property type="protein sequence ID" value="MQY31507.1"/>
    <property type="molecule type" value="Genomic_DNA"/>
</dbReference>
<dbReference type="InterPro" id="IPR050464">
    <property type="entry name" value="Zeta_carotene_desat/Oxidored"/>
</dbReference>
<dbReference type="Gene3D" id="3.50.50.60">
    <property type="entry name" value="FAD/NAD(P)-binding domain"/>
    <property type="match status" value="1"/>
</dbReference>
<dbReference type="InterPro" id="IPR036188">
    <property type="entry name" value="FAD/NAD-bd_sf"/>
</dbReference>